<name>A0ACB9EJV4_ARCLA</name>
<organism evidence="1 2">
    <name type="scientific">Arctium lappa</name>
    <name type="common">Greater burdock</name>
    <name type="synonym">Lappa major</name>
    <dbReference type="NCBI Taxonomy" id="4217"/>
    <lineage>
        <taxon>Eukaryota</taxon>
        <taxon>Viridiplantae</taxon>
        <taxon>Streptophyta</taxon>
        <taxon>Embryophyta</taxon>
        <taxon>Tracheophyta</taxon>
        <taxon>Spermatophyta</taxon>
        <taxon>Magnoliopsida</taxon>
        <taxon>eudicotyledons</taxon>
        <taxon>Gunneridae</taxon>
        <taxon>Pentapetalae</taxon>
        <taxon>asterids</taxon>
        <taxon>campanulids</taxon>
        <taxon>Asterales</taxon>
        <taxon>Asteraceae</taxon>
        <taxon>Carduoideae</taxon>
        <taxon>Cardueae</taxon>
        <taxon>Arctiinae</taxon>
        <taxon>Arctium</taxon>
    </lineage>
</organism>
<protein>
    <submittedName>
        <fullName evidence="1">Uncharacterized protein</fullName>
    </submittedName>
</protein>
<evidence type="ECO:0000313" key="2">
    <source>
        <dbReference type="Proteomes" id="UP001055879"/>
    </source>
</evidence>
<reference evidence="1 2" key="2">
    <citation type="journal article" date="2022" name="Mol. Ecol. Resour.">
        <title>The genomes of chicory, endive, great burdock and yacon provide insights into Asteraceae paleo-polyploidization history and plant inulin production.</title>
        <authorList>
            <person name="Fan W."/>
            <person name="Wang S."/>
            <person name="Wang H."/>
            <person name="Wang A."/>
            <person name="Jiang F."/>
            <person name="Liu H."/>
            <person name="Zhao H."/>
            <person name="Xu D."/>
            <person name="Zhang Y."/>
        </authorList>
    </citation>
    <scope>NUCLEOTIDE SEQUENCE [LARGE SCALE GENOMIC DNA]</scope>
    <source>
        <strain evidence="2">cv. Niubang</strain>
    </source>
</reference>
<dbReference type="EMBL" id="CM042048">
    <property type="protein sequence ID" value="KAI3758878.1"/>
    <property type="molecule type" value="Genomic_DNA"/>
</dbReference>
<proteinExistence type="predicted"/>
<gene>
    <name evidence="1" type="ORF">L6452_06450</name>
</gene>
<comment type="caution">
    <text evidence="1">The sequence shown here is derived from an EMBL/GenBank/DDBJ whole genome shotgun (WGS) entry which is preliminary data.</text>
</comment>
<accession>A0ACB9EJV4</accession>
<keyword evidence="2" id="KW-1185">Reference proteome</keyword>
<sequence>MVMEGKASAEHLHHATSINRRHDVSCSDNANPDIVDPNDVDPDNANSDVANPDDVDPVVTSSIDANSINTLLVITIPYTPGVPDHMFLHR</sequence>
<dbReference type="Proteomes" id="UP001055879">
    <property type="component" value="Linkage Group LG02"/>
</dbReference>
<reference evidence="2" key="1">
    <citation type="journal article" date="2022" name="Mol. Ecol. Resour.">
        <title>The genomes of chicory, endive, great burdock and yacon provide insights into Asteraceae palaeo-polyploidization history and plant inulin production.</title>
        <authorList>
            <person name="Fan W."/>
            <person name="Wang S."/>
            <person name="Wang H."/>
            <person name="Wang A."/>
            <person name="Jiang F."/>
            <person name="Liu H."/>
            <person name="Zhao H."/>
            <person name="Xu D."/>
            <person name="Zhang Y."/>
        </authorList>
    </citation>
    <scope>NUCLEOTIDE SEQUENCE [LARGE SCALE GENOMIC DNA]</scope>
    <source>
        <strain evidence="2">cv. Niubang</strain>
    </source>
</reference>
<evidence type="ECO:0000313" key="1">
    <source>
        <dbReference type="EMBL" id="KAI3758878.1"/>
    </source>
</evidence>